<evidence type="ECO:0000313" key="2">
    <source>
        <dbReference type="EMBL" id="QDL90697.1"/>
    </source>
</evidence>
<proteinExistence type="predicted"/>
<feature type="compositionally biased region" description="Basic and acidic residues" evidence="1">
    <location>
        <begin position="233"/>
        <end position="244"/>
    </location>
</feature>
<accession>A0A5B8FG50</accession>
<name>A0A5B8FG50_9RHOB</name>
<dbReference type="KEGG" id="ppru:FDP22_02180"/>
<evidence type="ECO:0000313" key="3">
    <source>
        <dbReference type="Proteomes" id="UP000305888"/>
    </source>
</evidence>
<feature type="region of interest" description="Disordered" evidence="1">
    <location>
        <begin position="1"/>
        <end position="24"/>
    </location>
</feature>
<dbReference type="InterPro" id="IPR009922">
    <property type="entry name" value="DUF1457"/>
</dbReference>
<organism evidence="2 3">
    <name type="scientific">Paroceanicella profunda</name>
    <dbReference type="NCBI Taxonomy" id="2579971"/>
    <lineage>
        <taxon>Bacteria</taxon>
        <taxon>Pseudomonadati</taxon>
        <taxon>Pseudomonadota</taxon>
        <taxon>Alphaproteobacteria</taxon>
        <taxon>Rhodobacterales</taxon>
        <taxon>Paracoccaceae</taxon>
        <taxon>Paroceanicella</taxon>
    </lineage>
</organism>
<reference evidence="2 3" key="1">
    <citation type="submission" date="2019-06" db="EMBL/GenBank/DDBJ databases">
        <title>Genome sequence of Rhodobacteraceae bacterium D4M1.</title>
        <authorList>
            <person name="Cao J."/>
        </authorList>
    </citation>
    <scope>NUCLEOTIDE SEQUENCE [LARGE SCALE GENOMIC DNA]</scope>
    <source>
        <strain evidence="2 3">D4M1</strain>
    </source>
</reference>
<protein>
    <submittedName>
        <fullName evidence="2">PAS domain-containing protein</fullName>
    </submittedName>
</protein>
<dbReference type="AlphaFoldDB" id="A0A5B8FG50"/>
<feature type="region of interest" description="Disordered" evidence="1">
    <location>
        <begin position="223"/>
        <end position="244"/>
    </location>
</feature>
<gene>
    <name evidence="2" type="ORF">FDP22_02180</name>
</gene>
<keyword evidence="3" id="KW-1185">Reference proteome</keyword>
<dbReference type="EMBL" id="CP040818">
    <property type="protein sequence ID" value="QDL90697.1"/>
    <property type="molecule type" value="Genomic_DNA"/>
</dbReference>
<dbReference type="Proteomes" id="UP000305888">
    <property type="component" value="Chromosome"/>
</dbReference>
<dbReference type="OrthoDB" id="8478628at2"/>
<evidence type="ECO:0000256" key="1">
    <source>
        <dbReference type="SAM" id="MobiDB-lite"/>
    </source>
</evidence>
<sequence length="244" mass="26876">MAPYDGPEQDRQSDARINSGQGGAAAMVISDPTLRELSDYWEELRNGRAAPYRSEIDPRHFESALENMFILEHLGGTNVRIRLAGMTLCEMMGMELRGMSLRALMRMNDRVALDTSLGQVFGGPSIAHLELDAHAPSGDVRAAEMILLPLRSDFGEVSRILGCLQVKDRRDSDVPPLRLSIRTSSIRSVEVTVAQQPGTPRGPGFAEPKPGFVHAVAPLRAIEGGASKRSRERRRDHLRLVDPD</sequence>
<dbReference type="Pfam" id="PF07310">
    <property type="entry name" value="PAS_5"/>
    <property type="match status" value="1"/>
</dbReference>